<keyword evidence="3" id="KW-1185">Reference proteome</keyword>
<dbReference type="NCBIfam" id="TIGR03083">
    <property type="entry name" value="maleylpyruvate isomerase family mycothiol-dependent enzyme"/>
    <property type="match status" value="1"/>
</dbReference>
<proteinExistence type="predicted"/>
<dbReference type="InterPro" id="IPR024344">
    <property type="entry name" value="MDMPI_metal-binding"/>
</dbReference>
<comment type="caution">
    <text evidence="2">The sequence shown here is derived from an EMBL/GenBank/DDBJ whole genome shotgun (WGS) entry which is preliminary data.</text>
</comment>
<dbReference type="InterPro" id="IPR034660">
    <property type="entry name" value="DinB/YfiT-like"/>
</dbReference>
<dbReference type="Pfam" id="PF11716">
    <property type="entry name" value="MDMPI_N"/>
    <property type="match status" value="1"/>
</dbReference>
<gene>
    <name evidence="2" type="ORF">F7Q99_07170</name>
</gene>
<dbReference type="AlphaFoldDB" id="A0A6N7KL26"/>
<dbReference type="NCBIfam" id="TIGR03086">
    <property type="entry name" value="TIGR03086 family metal-binding protein"/>
    <property type="match status" value="1"/>
</dbReference>
<protein>
    <submittedName>
        <fullName evidence="2">TIGR03086 family protein</fullName>
    </submittedName>
</protein>
<dbReference type="OrthoDB" id="5185819at2"/>
<evidence type="ECO:0000313" key="3">
    <source>
        <dbReference type="Proteomes" id="UP000450000"/>
    </source>
</evidence>
<dbReference type="InterPro" id="IPR017517">
    <property type="entry name" value="Maleyloyr_isom"/>
</dbReference>
<name>A0A6N7KL26_9ACTN</name>
<evidence type="ECO:0000259" key="1">
    <source>
        <dbReference type="Pfam" id="PF11716"/>
    </source>
</evidence>
<dbReference type="Proteomes" id="UP000450000">
    <property type="component" value="Unassembled WGS sequence"/>
</dbReference>
<reference evidence="2 3" key="1">
    <citation type="submission" date="2019-09" db="EMBL/GenBank/DDBJ databases">
        <title>Genome Sequences of Streptomyces kaniharaensis ATCC 21070.</title>
        <authorList>
            <person name="Zhu W."/>
            <person name="De Crecy-Lagard V."/>
            <person name="Richards N.G."/>
        </authorList>
    </citation>
    <scope>NUCLEOTIDE SEQUENCE [LARGE SCALE GENOMIC DNA]</scope>
    <source>
        <strain evidence="2 3">SF-557</strain>
    </source>
</reference>
<dbReference type="GO" id="GO:0046872">
    <property type="term" value="F:metal ion binding"/>
    <property type="evidence" value="ECO:0007669"/>
    <property type="project" value="InterPro"/>
</dbReference>
<evidence type="ECO:0000313" key="2">
    <source>
        <dbReference type="EMBL" id="MQS12081.1"/>
    </source>
</evidence>
<dbReference type="SUPFAM" id="SSF109854">
    <property type="entry name" value="DinB/YfiT-like putative metalloenzymes"/>
    <property type="match status" value="1"/>
</dbReference>
<dbReference type="Gene3D" id="1.20.120.450">
    <property type="entry name" value="dinb family like domain"/>
    <property type="match status" value="1"/>
</dbReference>
<sequence length="192" mass="20630">MTAHQDPRPQYFRALDQLEKLVAEITPDLLDRPTPCEEFTLRQLLGHIVGGIHRLAYMGEGGRAEDVVAATGVLPDDAWPAALQRARARVEAAWADDAKLNRPTFAPWGEVPGAAAVGGYVMEAVTHSWDVAQALGTGFPLDDALAHTALAIAEMVLPAERRGGEVPFAEVRLVAADADVHTRLAAWLGRAV</sequence>
<dbReference type="RefSeq" id="WP_153460549.1">
    <property type="nucleotide sequence ID" value="NZ_WBOF01000001.1"/>
</dbReference>
<feature type="domain" description="Mycothiol-dependent maleylpyruvate isomerase metal-binding" evidence="1">
    <location>
        <begin position="13"/>
        <end position="132"/>
    </location>
</feature>
<dbReference type="InterPro" id="IPR017520">
    <property type="entry name" value="CHP03086"/>
</dbReference>
<dbReference type="EMBL" id="WBOF01000001">
    <property type="protein sequence ID" value="MQS12081.1"/>
    <property type="molecule type" value="Genomic_DNA"/>
</dbReference>
<accession>A0A6N7KL26</accession>
<organism evidence="2 3">
    <name type="scientific">Streptomyces kaniharaensis</name>
    <dbReference type="NCBI Taxonomy" id="212423"/>
    <lineage>
        <taxon>Bacteria</taxon>
        <taxon>Bacillati</taxon>
        <taxon>Actinomycetota</taxon>
        <taxon>Actinomycetes</taxon>
        <taxon>Kitasatosporales</taxon>
        <taxon>Streptomycetaceae</taxon>
        <taxon>Streptomyces</taxon>
    </lineage>
</organism>